<protein>
    <submittedName>
        <fullName evidence="2">Uncharacterized protein</fullName>
    </submittedName>
</protein>
<name>A0A1G8R8T9_9BACI</name>
<accession>A0A1G8R8T9</accession>
<dbReference type="AlphaFoldDB" id="A0A1G8R8T9"/>
<keyword evidence="3" id="KW-1185">Reference proteome</keyword>
<evidence type="ECO:0000313" key="3">
    <source>
        <dbReference type="Proteomes" id="UP000199225"/>
    </source>
</evidence>
<reference evidence="3" key="1">
    <citation type="submission" date="2016-10" db="EMBL/GenBank/DDBJ databases">
        <authorList>
            <person name="Varghese N."/>
            <person name="Submissions S."/>
        </authorList>
    </citation>
    <scope>NUCLEOTIDE SEQUENCE [LARGE SCALE GENOMIC DNA]</scope>
    <source>
        <strain evidence="3">DSM 4771</strain>
    </source>
</reference>
<keyword evidence="1" id="KW-1133">Transmembrane helix</keyword>
<evidence type="ECO:0000313" key="2">
    <source>
        <dbReference type="EMBL" id="SDJ13454.1"/>
    </source>
</evidence>
<organism evidence="2 3">
    <name type="scientific">Salimicrobium halophilum</name>
    <dbReference type="NCBI Taxonomy" id="86666"/>
    <lineage>
        <taxon>Bacteria</taxon>
        <taxon>Bacillati</taxon>
        <taxon>Bacillota</taxon>
        <taxon>Bacilli</taxon>
        <taxon>Bacillales</taxon>
        <taxon>Bacillaceae</taxon>
        <taxon>Salimicrobium</taxon>
    </lineage>
</organism>
<dbReference type="STRING" id="86666.SAMN04490247_0899"/>
<dbReference type="EMBL" id="FNEV01000002">
    <property type="protein sequence ID" value="SDJ13454.1"/>
    <property type="molecule type" value="Genomic_DNA"/>
</dbReference>
<dbReference type="RefSeq" id="WP_093192469.1">
    <property type="nucleotide sequence ID" value="NZ_FNEV01000002.1"/>
</dbReference>
<dbReference type="OrthoDB" id="2933210at2"/>
<keyword evidence="1" id="KW-0472">Membrane</keyword>
<proteinExistence type="predicted"/>
<keyword evidence="1" id="KW-0812">Transmembrane</keyword>
<evidence type="ECO:0000256" key="1">
    <source>
        <dbReference type="SAM" id="Phobius"/>
    </source>
</evidence>
<sequence length="73" mass="8736">MMERLLRFGVAIIIFFLLWQVMAYAWNLFVPLNYKTNLLGVIFVMPLMVLVSFIGSHLFIERLRRWFKQGGRI</sequence>
<gene>
    <name evidence="2" type="ORF">SAMN04490247_0899</name>
</gene>
<feature type="transmembrane region" description="Helical" evidence="1">
    <location>
        <begin position="39"/>
        <end position="60"/>
    </location>
</feature>
<dbReference type="Proteomes" id="UP000199225">
    <property type="component" value="Unassembled WGS sequence"/>
</dbReference>